<evidence type="ECO:0000313" key="7">
    <source>
        <dbReference type="EnsemblMetazoa" id="CLYHEMP005648.1"/>
    </source>
</evidence>
<keyword evidence="4 5" id="KW-0472">Membrane</keyword>
<evidence type="ECO:0000256" key="4">
    <source>
        <dbReference type="ARBA" id="ARBA00023136"/>
    </source>
</evidence>
<dbReference type="CDD" id="cd00637">
    <property type="entry name" value="7tm_classA_rhodopsin-like"/>
    <property type="match status" value="1"/>
</dbReference>
<comment type="subcellular location">
    <subcellularLocation>
        <location evidence="1">Membrane</location>
    </subcellularLocation>
</comment>
<dbReference type="PROSITE" id="PS50262">
    <property type="entry name" value="G_PROTEIN_RECEP_F1_2"/>
    <property type="match status" value="1"/>
</dbReference>
<feature type="transmembrane region" description="Helical" evidence="5">
    <location>
        <begin position="172"/>
        <end position="199"/>
    </location>
</feature>
<accession>A0A7M5WRE3</accession>
<name>A0A7M5WRE3_9CNID</name>
<evidence type="ECO:0000256" key="5">
    <source>
        <dbReference type="SAM" id="Phobius"/>
    </source>
</evidence>
<feature type="transmembrane region" description="Helical" evidence="5">
    <location>
        <begin position="94"/>
        <end position="115"/>
    </location>
</feature>
<feature type="transmembrane region" description="Helical" evidence="5">
    <location>
        <begin position="17"/>
        <end position="42"/>
    </location>
</feature>
<feature type="transmembrane region" description="Helical" evidence="5">
    <location>
        <begin position="63"/>
        <end position="88"/>
    </location>
</feature>
<evidence type="ECO:0000256" key="1">
    <source>
        <dbReference type="ARBA" id="ARBA00004370"/>
    </source>
</evidence>
<evidence type="ECO:0000256" key="3">
    <source>
        <dbReference type="ARBA" id="ARBA00022989"/>
    </source>
</evidence>
<reference evidence="7" key="1">
    <citation type="submission" date="2021-01" db="UniProtKB">
        <authorList>
            <consortium name="EnsemblMetazoa"/>
        </authorList>
    </citation>
    <scope>IDENTIFICATION</scope>
</reference>
<feature type="domain" description="G-protein coupled receptors family 1 profile" evidence="6">
    <location>
        <begin position="85"/>
        <end position="196"/>
    </location>
</feature>
<evidence type="ECO:0000313" key="8">
    <source>
        <dbReference type="Proteomes" id="UP000594262"/>
    </source>
</evidence>
<dbReference type="AlphaFoldDB" id="A0A7M5WRE3"/>
<dbReference type="EnsemblMetazoa" id="CLYHEMT005648.1">
    <property type="protein sequence ID" value="CLYHEMP005648.1"/>
    <property type="gene ID" value="CLYHEMG005648"/>
</dbReference>
<evidence type="ECO:0000256" key="2">
    <source>
        <dbReference type="ARBA" id="ARBA00022692"/>
    </source>
</evidence>
<dbReference type="Proteomes" id="UP000594262">
    <property type="component" value="Unplaced"/>
</dbReference>
<protein>
    <recommendedName>
        <fullName evidence="6">G-protein coupled receptors family 1 profile domain-containing protein</fullName>
    </recommendedName>
</protein>
<sequence>NGASAMYMLAYEEIDCVILLVVHGIVNLSIFCCFSIIVLIGFDRLLRILYLNDYSLVFSEGRYKVSLIVAAVSTVIQSILIFIGFYMFGYGYATMFSLPINVIGLVFMIICYCMSISKLKEMNERSRQISNTDRSVVRIASLHLAMFVCCFTPTVIWQVVNKLLLSKFLPGYIDILVVFGLYVLVSVHSSFNGFIFLTVNREARQQILRFFNQVMQRLRRFFNREQVAPAVPVELNN</sequence>
<proteinExistence type="predicted"/>
<dbReference type="InterPro" id="IPR017452">
    <property type="entry name" value="GPCR_Rhodpsn_7TM"/>
</dbReference>
<keyword evidence="8" id="KW-1185">Reference proteome</keyword>
<dbReference type="GO" id="GO:0016020">
    <property type="term" value="C:membrane"/>
    <property type="evidence" value="ECO:0007669"/>
    <property type="project" value="UniProtKB-SubCell"/>
</dbReference>
<dbReference type="Gene3D" id="1.20.1070.10">
    <property type="entry name" value="Rhodopsin 7-helix transmembrane proteins"/>
    <property type="match status" value="1"/>
</dbReference>
<feature type="transmembrane region" description="Helical" evidence="5">
    <location>
        <begin position="136"/>
        <end position="160"/>
    </location>
</feature>
<keyword evidence="3 5" id="KW-1133">Transmembrane helix</keyword>
<organism evidence="7 8">
    <name type="scientific">Clytia hemisphaerica</name>
    <dbReference type="NCBI Taxonomy" id="252671"/>
    <lineage>
        <taxon>Eukaryota</taxon>
        <taxon>Metazoa</taxon>
        <taxon>Cnidaria</taxon>
        <taxon>Hydrozoa</taxon>
        <taxon>Hydroidolina</taxon>
        <taxon>Leptothecata</taxon>
        <taxon>Obeliida</taxon>
        <taxon>Clytiidae</taxon>
        <taxon>Clytia</taxon>
    </lineage>
</organism>
<dbReference type="SUPFAM" id="SSF81321">
    <property type="entry name" value="Family A G protein-coupled receptor-like"/>
    <property type="match status" value="1"/>
</dbReference>
<evidence type="ECO:0000259" key="6">
    <source>
        <dbReference type="PROSITE" id="PS50262"/>
    </source>
</evidence>
<keyword evidence="2 5" id="KW-0812">Transmembrane</keyword>